<dbReference type="Proteomes" id="UP000037510">
    <property type="component" value="Unassembled WGS sequence"/>
</dbReference>
<gene>
    <name evidence="1" type="ORF">OBRU01_27304</name>
</gene>
<comment type="caution">
    <text evidence="1">The sequence shown here is derived from an EMBL/GenBank/DDBJ whole genome shotgun (WGS) entry which is preliminary data.</text>
</comment>
<dbReference type="EMBL" id="JTDY01022188">
    <property type="protein sequence ID" value="KOB51756.1"/>
    <property type="molecule type" value="Genomic_DNA"/>
</dbReference>
<accession>A0A0L7K1Q6</accession>
<organism evidence="1 2">
    <name type="scientific">Operophtera brumata</name>
    <name type="common">Winter moth</name>
    <name type="synonym">Phalaena brumata</name>
    <dbReference type="NCBI Taxonomy" id="104452"/>
    <lineage>
        <taxon>Eukaryota</taxon>
        <taxon>Metazoa</taxon>
        <taxon>Ecdysozoa</taxon>
        <taxon>Arthropoda</taxon>
        <taxon>Hexapoda</taxon>
        <taxon>Insecta</taxon>
        <taxon>Pterygota</taxon>
        <taxon>Neoptera</taxon>
        <taxon>Endopterygota</taxon>
        <taxon>Lepidoptera</taxon>
        <taxon>Glossata</taxon>
        <taxon>Ditrysia</taxon>
        <taxon>Geometroidea</taxon>
        <taxon>Geometridae</taxon>
        <taxon>Larentiinae</taxon>
        <taxon>Operophtera</taxon>
    </lineage>
</organism>
<dbReference type="AlphaFoldDB" id="A0A0L7K1Q6"/>
<evidence type="ECO:0000313" key="2">
    <source>
        <dbReference type="Proteomes" id="UP000037510"/>
    </source>
</evidence>
<sequence length="55" mass="6103">MVKEASGRDSPAEWSEPVEGGVEVTLRLRLSSTCKDVELCVYSKHTVAQCKNKLH</sequence>
<protein>
    <submittedName>
        <fullName evidence="1">Ubiquitin domain-containing protein 1</fullName>
    </submittedName>
</protein>
<keyword evidence="2" id="KW-1185">Reference proteome</keyword>
<name>A0A0L7K1Q6_OPEBR</name>
<feature type="non-terminal residue" evidence="1">
    <location>
        <position position="55"/>
    </location>
</feature>
<dbReference type="STRING" id="104452.A0A0L7K1Q6"/>
<proteinExistence type="predicted"/>
<evidence type="ECO:0000313" key="1">
    <source>
        <dbReference type="EMBL" id="KOB51756.1"/>
    </source>
</evidence>
<reference evidence="1 2" key="1">
    <citation type="journal article" date="2015" name="Genome Biol. Evol.">
        <title>The genome of winter moth (Operophtera brumata) provides a genomic perspective on sexual dimorphism and phenology.</title>
        <authorList>
            <person name="Derks M.F."/>
            <person name="Smit S."/>
            <person name="Salis L."/>
            <person name="Schijlen E."/>
            <person name="Bossers A."/>
            <person name="Mateman C."/>
            <person name="Pijl A.S."/>
            <person name="de Ridder D."/>
            <person name="Groenen M.A."/>
            <person name="Visser M.E."/>
            <person name="Megens H.J."/>
        </authorList>
    </citation>
    <scope>NUCLEOTIDE SEQUENCE [LARGE SCALE GENOMIC DNA]</scope>
    <source>
        <strain evidence="1">WM2013NL</strain>
        <tissue evidence="1">Head and thorax</tissue>
    </source>
</reference>